<dbReference type="EMBL" id="CAMAPE010000014">
    <property type="protein sequence ID" value="CAH9081141.1"/>
    <property type="molecule type" value="Genomic_DNA"/>
</dbReference>
<keyword evidence="2" id="KW-1185">Reference proteome</keyword>
<dbReference type="OrthoDB" id="691424at2759"/>
<dbReference type="InterPro" id="IPR006502">
    <property type="entry name" value="PDDEXK-like"/>
</dbReference>
<dbReference type="Proteomes" id="UP001152484">
    <property type="component" value="Unassembled WGS sequence"/>
</dbReference>
<comment type="caution">
    <text evidence="1">The sequence shown here is derived from an EMBL/GenBank/DDBJ whole genome shotgun (WGS) entry which is preliminary data.</text>
</comment>
<dbReference type="PANTHER" id="PTHR31579">
    <property type="entry name" value="OS03G0796600 PROTEIN"/>
    <property type="match status" value="1"/>
</dbReference>
<accession>A0A9P1E636</accession>
<evidence type="ECO:0000313" key="1">
    <source>
        <dbReference type="EMBL" id="CAH9081141.1"/>
    </source>
</evidence>
<gene>
    <name evidence="1" type="ORF">CEURO_LOCUS7779</name>
</gene>
<reference evidence="1" key="1">
    <citation type="submission" date="2022-07" db="EMBL/GenBank/DDBJ databases">
        <authorList>
            <person name="Macas J."/>
            <person name="Novak P."/>
            <person name="Neumann P."/>
        </authorList>
    </citation>
    <scope>NUCLEOTIDE SEQUENCE</scope>
</reference>
<dbReference type="PANTHER" id="PTHR31579:SF14">
    <property type="entry name" value="RNA POLYMERASE SUBUNIT BETA-BETA PROTEIN, PUTATIVE (DUF506)-RELATED"/>
    <property type="match status" value="1"/>
</dbReference>
<dbReference type="NCBIfam" id="TIGR01615">
    <property type="entry name" value="A_thal_3542"/>
    <property type="match status" value="1"/>
</dbReference>
<sequence length="357" mass="39956">MRIQPVDFVSPEEPSRYEPIKPVAKSRFKRLFERQFPGLLRTLSAEKPASSEEPSCNKDVADDFEPSSVCLAKMVQNFIEEGEEKHRCCLNLCNCFHRNCLDSDEDAPDSCNCFGESSNVSSLDACEILKSLVPCVIVSERNLLADTTKIIEKNKMSKRKDNHCRKTIVDSLIALGYDASVCQSRWEKSPRIPAGEYEYIDVIYQGDRLIIDIEFRSEFEIARSTKTYKSILQALPNTFVGKPDRLQKIISIASEAAKQSLKKKGMPVPPWRQHEYVRAKWFSPYTRVDAASGKASEKEETSSKPKDGGSLCEADLMTASSCELIFGEGSSTVNISNSLQNGVKKITGLSSLIEEKP</sequence>
<dbReference type="AlphaFoldDB" id="A0A9P1E636"/>
<protein>
    <submittedName>
        <fullName evidence="1">Uncharacterized protein</fullName>
    </submittedName>
</protein>
<organism evidence="1 2">
    <name type="scientific">Cuscuta europaea</name>
    <name type="common">European dodder</name>
    <dbReference type="NCBI Taxonomy" id="41803"/>
    <lineage>
        <taxon>Eukaryota</taxon>
        <taxon>Viridiplantae</taxon>
        <taxon>Streptophyta</taxon>
        <taxon>Embryophyta</taxon>
        <taxon>Tracheophyta</taxon>
        <taxon>Spermatophyta</taxon>
        <taxon>Magnoliopsida</taxon>
        <taxon>eudicotyledons</taxon>
        <taxon>Gunneridae</taxon>
        <taxon>Pentapetalae</taxon>
        <taxon>asterids</taxon>
        <taxon>lamiids</taxon>
        <taxon>Solanales</taxon>
        <taxon>Convolvulaceae</taxon>
        <taxon>Cuscuteae</taxon>
        <taxon>Cuscuta</taxon>
        <taxon>Cuscuta subgen. Cuscuta</taxon>
    </lineage>
</organism>
<dbReference type="Pfam" id="PF04720">
    <property type="entry name" value="PDDEXK_6"/>
    <property type="match status" value="1"/>
</dbReference>
<evidence type="ECO:0000313" key="2">
    <source>
        <dbReference type="Proteomes" id="UP001152484"/>
    </source>
</evidence>
<proteinExistence type="predicted"/>
<name>A0A9P1E636_CUSEU</name>